<dbReference type="Proteomes" id="UP000062973">
    <property type="component" value="Chromosome"/>
</dbReference>
<keyword evidence="4" id="KW-1185">Reference proteome</keyword>
<keyword evidence="1" id="KW-0732">Signal</keyword>
<feature type="signal peptide" evidence="1">
    <location>
        <begin position="1"/>
        <end position="19"/>
    </location>
</feature>
<dbReference type="RefSeq" id="WP_017985219.1">
    <property type="nucleotide sequence ID" value="NZ_AQUL01000001.1"/>
</dbReference>
<feature type="chain" id="PRO_5038207161" evidence="1">
    <location>
        <begin position="20"/>
        <end position="49"/>
    </location>
</feature>
<reference evidence="3 4" key="1">
    <citation type="submission" date="2014-07" db="EMBL/GenBank/DDBJ databases">
        <title>Whole Genome Sequence of the Amycolatopsis methanolica 239.</title>
        <authorList>
            <person name="Tang B."/>
        </authorList>
    </citation>
    <scope>NUCLEOTIDE SEQUENCE [LARGE SCALE GENOMIC DNA]</scope>
    <source>
        <strain evidence="3 4">239</strain>
    </source>
</reference>
<dbReference type="EMBL" id="CP009110">
    <property type="protein sequence ID" value="AIJ26444.1"/>
    <property type="molecule type" value="Genomic_DNA"/>
</dbReference>
<dbReference type="PATRIC" id="fig|1068978.7.peg.6760"/>
<dbReference type="HOGENOM" id="CLU_3131587_0_0_11"/>
<evidence type="ECO:0000256" key="1">
    <source>
        <dbReference type="SAM" id="SignalP"/>
    </source>
</evidence>
<gene>
    <name evidence="2" type="ORF">AMETH_6293</name>
    <name evidence="3" type="ORF">AMETH_6352</name>
</gene>
<sequence>MNAVVALALAHTARLAVWAAGVLLDSAADYLHAHRRAESTKDNDDRRTR</sequence>
<accession>A0A076MZ15</accession>
<evidence type="ECO:0000313" key="2">
    <source>
        <dbReference type="EMBL" id="AIJ26385.1"/>
    </source>
</evidence>
<evidence type="ECO:0000313" key="3">
    <source>
        <dbReference type="EMBL" id="AIJ26444.1"/>
    </source>
</evidence>
<dbReference type="KEGG" id="amq:AMETH_6352"/>
<name>A0A076MZ15_AMYME</name>
<evidence type="ECO:0000313" key="4">
    <source>
        <dbReference type="Proteomes" id="UP000062973"/>
    </source>
</evidence>
<organism evidence="3 4">
    <name type="scientific">Amycolatopsis methanolica 239</name>
    <dbReference type="NCBI Taxonomy" id="1068978"/>
    <lineage>
        <taxon>Bacteria</taxon>
        <taxon>Bacillati</taxon>
        <taxon>Actinomycetota</taxon>
        <taxon>Actinomycetes</taxon>
        <taxon>Pseudonocardiales</taxon>
        <taxon>Pseudonocardiaceae</taxon>
        <taxon>Amycolatopsis</taxon>
        <taxon>Amycolatopsis methanolica group</taxon>
    </lineage>
</organism>
<proteinExistence type="predicted"/>
<protein>
    <submittedName>
        <fullName evidence="3">Uncharacterized protein</fullName>
    </submittedName>
</protein>
<dbReference type="KEGG" id="amq:AMETH_6293"/>
<dbReference type="EMBL" id="CP009110">
    <property type="protein sequence ID" value="AIJ26385.1"/>
    <property type="molecule type" value="Genomic_DNA"/>
</dbReference>
<dbReference type="AlphaFoldDB" id="A0A076MZ15"/>